<proteinExistence type="predicted"/>
<reference evidence="1 2" key="1">
    <citation type="submission" date="2021-07" db="EMBL/GenBank/DDBJ databases">
        <title>A novel phosphonate cluster across the Pantoea species complex is important for pathogenicity in onion.</title>
        <authorList>
            <person name="Zhao M."/>
            <person name="Stice S."/>
            <person name="Shin G.Y."/>
            <person name="Coutinho T."/>
            <person name="Gitaitis R."/>
            <person name="Kvitko B."/>
            <person name="Dutta B."/>
        </authorList>
    </citation>
    <scope>NUCLEOTIDE SEQUENCE [LARGE SCALE GENOMIC DNA]</scope>
    <source>
        <strain evidence="1 2">BD 382</strain>
    </source>
</reference>
<organism evidence="1 2">
    <name type="scientific">Pantoea allii</name>
    <dbReference type="NCBI Taxonomy" id="574096"/>
    <lineage>
        <taxon>Bacteria</taxon>
        <taxon>Pseudomonadati</taxon>
        <taxon>Pseudomonadota</taxon>
        <taxon>Gammaproteobacteria</taxon>
        <taxon>Enterobacterales</taxon>
        <taxon>Erwiniaceae</taxon>
        <taxon>Pantoea</taxon>
    </lineage>
</organism>
<keyword evidence="2" id="KW-1185">Reference proteome</keyword>
<evidence type="ECO:0000313" key="1">
    <source>
        <dbReference type="EMBL" id="MBW1258607.1"/>
    </source>
</evidence>
<evidence type="ECO:0000313" key="2">
    <source>
        <dbReference type="Proteomes" id="UP001197236"/>
    </source>
</evidence>
<accession>A0ABS6VGY9</accession>
<dbReference type="Proteomes" id="UP001197236">
    <property type="component" value="Unassembled WGS sequence"/>
</dbReference>
<sequence length="85" mass="9546">MMSLENNTTTFCLATESGGGNRLRDVYRYKSLLNRSGKGTEVDTNKRSLWNLSGTGTFCYRIFTSVRPSDASVSDCFMQKLTEKT</sequence>
<protein>
    <submittedName>
        <fullName evidence="1">Uncharacterized protein</fullName>
    </submittedName>
</protein>
<comment type="caution">
    <text evidence="1">The sequence shown here is derived from an EMBL/GenBank/DDBJ whole genome shotgun (WGS) entry which is preliminary data.</text>
</comment>
<dbReference type="RefSeq" id="WP_218995770.1">
    <property type="nucleotide sequence ID" value="NZ_JAHVXU010000009.1"/>
</dbReference>
<name>A0ABS6VGY9_9GAMM</name>
<dbReference type="EMBL" id="JAHVXZ010000008">
    <property type="protein sequence ID" value="MBW1258607.1"/>
    <property type="molecule type" value="Genomic_DNA"/>
</dbReference>
<gene>
    <name evidence="1" type="ORF">KYI95_15620</name>
</gene>